<proteinExistence type="predicted"/>
<evidence type="ECO:0000313" key="6">
    <source>
        <dbReference type="Proteomes" id="UP000597507"/>
    </source>
</evidence>
<dbReference type="InterPro" id="IPR000184">
    <property type="entry name" value="Bac_surfAg_D15"/>
</dbReference>
<comment type="subcellular location">
    <subcellularLocation>
        <location evidence="1">Membrane</location>
    </subcellularLocation>
</comment>
<dbReference type="AlphaFoldDB" id="A0A8J2ZA27"/>
<sequence>MTPRSRPAPGVLTSCGTRRAPFLLSGAALAGTGAALLCSPFAVSAQPSAPPPALGAAPTAEERVLPYSLEIVPTGDEALDEAIAGVSQLGRLRELAPTDAFGLVGRALGDLERLDAALRSEGYYAGRARIEIAGLPLPVTPDLAERLARVEAPVPVRILVEPGPRYRITSVAVRPATPADAAAVAAVVAEPFGLAPGDPATAAAVLDAGETLLDRLRRAGHPLPADVERTVVVDHRDRGMEVEFVLAPGPRSRFAPPRVVGQVRTDAVFLQRLAGRIAGQPYSPERIERVRRDLRTLGVFAAVRARPAERLDAAGTLPVTFEVEERPPRAVGFSLAYETDFGPTGRIYWEHRNLLGGAERLRLEADVYRLETGRGGADDFGFRIGGSLRSPFLYGRDLTLTADGFALRDRLRAYDRDVAIASLLLERQLTDRLAVLGGPLAEFGRVGREDDMRPVQLLGATLGVRWDGTDSLLDPRRGWRVAFTATPAYEMHETIVFARLRLTASAYWDVTGDGGSVVALRGALGSVAGAERDRLPLDQRFYAGGGGSVRGYTYQAIGPRDATGRPVGGASLVEGSIELRQRLWGELGGVLFLDAGTVGRDPLLPDLGDLRFGAGVGLRYRTVIGPIRADVAVPLNRGAGESRGYGFYLGIGQAF</sequence>
<keyword evidence="6" id="KW-1185">Reference proteome</keyword>
<accession>A0A8J2ZA27</accession>
<name>A0A8J2ZA27_9PROT</name>
<dbReference type="InterPro" id="IPR039910">
    <property type="entry name" value="D15-like"/>
</dbReference>
<reference evidence="5 6" key="1">
    <citation type="journal article" date="2014" name="Int. J. Syst. Evol. Microbiol.">
        <title>Complete genome sequence of Corynebacterium casei LMG S-19264T (=DSM 44701T), isolated from a smear-ripened cheese.</title>
        <authorList>
            <consortium name="US DOE Joint Genome Institute (JGI-PGF)"/>
            <person name="Walter F."/>
            <person name="Albersmeier A."/>
            <person name="Kalinowski J."/>
            <person name="Ruckert C."/>
        </authorList>
    </citation>
    <scope>NUCLEOTIDE SEQUENCE [LARGE SCALE GENOMIC DNA]</scope>
    <source>
        <strain evidence="5 6">CGMCC 1.16330</strain>
    </source>
</reference>
<keyword evidence="2" id="KW-0812">Transmembrane</keyword>
<evidence type="ECO:0000256" key="2">
    <source>
        <dbReference type="ARBA" id="ARBA00022452"/>
    </source>
</evidence>
<comment type="caution">
    <text evidence="5">The sequence shown here is derived from an EMBL/GenBank/DDBJ whole genome shotgun (WGS) entry which is preliminary data.</text>
</comment>
<dbReference type="PANTHER" id="PTHR12815:SF42">
    <property type="entry name" value="BACTERIAL SURFACE ANTIGEN (D15) DOMAIN-CONTAINING PROTEIN"/>
    <property type="match status" value="1"/>
</dbReference>
<evidence type="ECO:0000256" key="3">
    <source>
        <dbReference type="ARBA" id="ARBA00023136"/>
    </source>
</evidence>
<dbReference type="Gene3D" id="2.40.160.50">
    <property type="entry name" value="membrane protein fhac: a member of the omp85/tpsb transporter family"/>
    <property type="match status" value="1"/>
</dbReference>
<dbReference type="EMBL" id="BMKS01000003">
    <property type="protein sequence ID" value="GGG26967.1"/>
    <property type="molecule type" value="Genomic_DNA"/>
</dbReference>
<feature type="domain" description="Bacterial surface antigen (D15)" evidence="4">
    <location>
        <begin position="452"/>
        <end position="655"/>
    </location>
</feature>
<dbReference type="Proteomes" id="UP000597507">
    <property type="component" value="Unassembled WGS sequence"/>
</dbReference>
<gene>
    <name evidence="5" type="ORF">GCM10010964_13590</name>
</gene>
<evidence type="ECO:0000256" key="1">
    <source>
        <dbReference type="ARBA" id="ARBA00004370"/>
    </source>
</evidence>
<keyword evidence="2" id="KW-1134">Transmembrane beta strand</keyword>
<dbReference type="GO" id="GO:0019867">
    <property type="term" value="C:outer membrane"/>
    <property type="evidence" value="ECO:0007669"/>
    <property type="project" value="InterPro"/>
</dbReference>
<evidence type="ECO:0000313" key="5">
    <source>
        <dbReference type="EMBL" id="GGG26967.1"/>
    </source>
</evidence>
<organism evidence="5 6">
    <name type="scientific">Caldovatus sediminis</name>
    <dbReference type="NCBI Taxonomy" id="2041189"/>
    <lineage>
        <taxon>Bacteria</taxon>
        <taxon>Pseudomonadati</taxon>
        <taxon>Pseudomonadota</taxon>
        <taxon>Alphaproteobacteria</taxon>
        <taxon>Acetobacterales</taxon>
        <taxon>Roseomonadaceae</taxon>
        <taxon>Caldovatus</taxon>
    </lineage>
</organism>
<evidence type="ECO:0000259" key="4">
    <source>
        <dbReference type="Pfam" id="PF01103"/>
    </source>
</evidence>
<dbReference type="Pfam" id="PF01103">
    <property type="entry name" value="Omp85"/>
    <property type="match status" value="1"/>
</dbReference>
<keyword evidence="3" id="KW-0472">Membrane</keyword>
<dbReference type="PANTHER" id="PTHR12815">
    <property type="entry name" value="SORTING AND ASSEMBLY MACHINERY SAMM50 PROTEIN FAMILY MEMBER"/>
    <property type="match status" value="1"/>
</dbReference>
<dbReference type="Gene3D" id="3.10.20.310">
    <property type="entry name" value="membrane protein fhac"/>
    <property type="match status" value="1"/>
</dbReference>
<protein>
    <submittedName>
        <fullName evidence="5">Membrane protein</fullName>
    </submittedName>
</protein>